<dbReference type="InterPro" id="IPR004638">
    <property type="entry name" value="EmrB-like"/>
</dbReference>
<dbReference type="Gene3D" id="1.20.1250.20">
    <property type="entry name" value="MFS general substrate transporter like domains"/>
    <property type="match status" value="1"/>
</dbReference>
<dbReference type="Pfam" id="PF07690">
    <property type="entry name" value="MFS_1"/>
    <property type="match status" value="1"/>
</dbReference>
<dbReference type="FunFam" id="1.20.1720.10:FF:000004">
    <property type="entry name" value="EmrB/QacA family drug resistance transporter"/>
    <property type="match status" value="1"/>
</dbReference>
<keyword evidence="7 8" id="KW-0472">Membrane</keyword>
<gene>
    <name evidence="10" type="primary">bmr1</name>
    <name evidence="10" type="ORF">CKALI_07930</name>
</gene>
<feature type="transmembrane region" description="Helical" evidence="8">
    <location>
        <begin position="305"/>
        <end position="323"/>
    </location>
</feature>
<feature type="transmembrane region" description="Helical" evidence="8">
    <location>
        <begin position="76"/>
        <end position="103"/>
    </location>
</feature>
<keyword evidence="3" id="KW-0813">Transport</keyword>
<evidence type="ECO:0000313" key="11">
    <source>
        <dbReference type="Proteomes" id="UP000427071"/>
    </source>
</evidence>
<dbReference type="PRINTS" id="PR01036">
    <property type="entry name" value="TCRTETB"/>
</dbReference>
<sequence>MNETKPRVGLIMGALMVSMLMSSLGQMIFATALPTIVGDLGGVNHMSWVITAFLLGQTVALPIFGKLGDQIGRKGLYLFVVVLFMVGSLIGGLATSMGILIFARALQGIAGGGLMILTQAITAEIVSARERGKYMGLMGSVFGVSSVLGPVLGGWFTDGPGWRWGLWLNIPLGLFALFGALFYLHLPKRARSGRFDIIGSIVMIIATTCLILFVTWGGNEYEWDSPMILSLIAGTFIFGALFVWTELKVAEPIVPMSLFRSRNFVLTTVAGLAVGVFMFGALGYLPTYLQMVHELTPTNAGLMMIPMMVGLMGTSITVGNWVSRTGKYKMYPVVGLFIVALGLYLLSTLHADSSLVTVGGYFFVFGVGLGAAMQILVLIVQNSFPVSLVGTATGATNFFRQIGGSLGAALVGGLFVGKLSDSLHTAIPEALRSMGSAAAPYAEQFSGGSGSQDLTPAAVTHLPEALKTAIQVAYNDALTPIFFLLMPLAVFSALIVMAVREEKLKETIS</sequence>
<evidence type="ECO:0000256" key="1">
    <source>
        <dbReference type="ARBA" id="ARBA00004651"/>
    </source>
</evidence>
<feature type="transmembrane region" description="Helical" evidence="8">
    <location>
        <begin position="481"/>
        <end position="499"/>
    </location>
</feature>
<evidence type="ECO:0000256" key="7">
    <source>
        <dbReference type="ARBA" id="ARBA00023136"/>
    </source>
</evidence>
<keyword evidence="4" id="KW-1003">Cell membrane</keyword>
<dbReference type="CDD" id="cd17502">
    <property type="entry name" value="MFS_Azr1_MDR_like"/>
    <property type="match status" value="1"/>
</dbReference>
<evidence type="ECO:0000256" key="6">
    <source>
        <dbReference type="ARBA" id="ARBA00022989"/>
    </source>
</evidence>
<feature type="transmembrane region" description="Helical" evidence="8">
    <location>
        <begin position="109"/>
        <end position="127"/>
    </location>
</feature>
<dbReference type="PROSITE" id="PS00217">
    <property type="entry name" value="SUGAR_TRANSPORT_2"/>
    <property type="match status" value="1"/>
</dbReference>
<evidence type="ECO:0000313" key="10">
    <source>
        <dbReference type="EMBL" id="QGU02448.1"/>
    </source>
</evidence>
<evidence type="ECO:0000256" key="2">
    <source>
        <dbReference type="ARBA" id="ARBA00007520"/>
    </source>
</evidence>
<feature type="transmembrane region" description="Helical" evidence="8">
    <location>
        <begin position="264"/>
        <end position="285"/>
    </location>
</feature>
<dbReference type="EMBL" id="CP046452">
    <property type="protein sequence ID" value="QGU02448.1"/>
    <property type="molecule type" value="Genomic_DNA"/>
</dbReference>
<dbReference type="KEGG" id="ckw:CKALI_07930"/>
<feature type="transmembrane region" description="Helical" evidence="8">
    <location>
        <begin position="162"/>
        <end position="183"/>
    </location>
</feature>
<dbReference type="PROSITE" id="PS50850">
    <property type="entry name" value="MFS"/>
    <property type="match status" value="1"/>
</dbReference>
<dbReference type="AlphaFoldDB" id="A0A6B8W4Y2"/>
<evidence type="ECO:0000259" key="9">
    <source>
        <dbReference type="PROSITE" id="PS50850"/>
    </source>
</evidence>
<feature type="transmembrane region" description="Helical" evidence="8">
    <location>
        <begin position="398"/>
        <end position="416"/>
    </location>
</feature>
<evidence type="ECO:0000256" key="5">
    <source>
        <dbReference type="ARBA" id="ARBA00022692"/>
    </source>
</evidence>
<dbReference type="InterPro" id="IPR036259">
    <property type="entry name" value="MFS_trans_sf"/>
</dbReference>
<feature type="transmembrane region" description="Helical" evidence="8">
    <location>
        <begin position="227"/>
        <end position="244"/>
    </location>
</feature>
<reference evidence="11" key="1">
    <citation type="submission" date="2019-11" db="EMBL/GenBank/DDBJ databases">
        <title>Complete genome sequence of Corynebacterium kalinowskii 1959, a novel Corynebacterium species isolated from soil of a small paddock in Vilsendorf, Germany.</title>
        <authorList>
            <person name="Schaffert L."/>
            <person name="Ruwe M."/>
            <person name="Milse J."/>
            <person name="Hanuschka K."/>
            <person name="Ortseifen V."/>
            <person name="Droste J."/>
            <person name="Brandt D."/>
            <person name="Schlueter L."/>
            <person name="Kutter Y."/>
            <person name="Vinke S."/>
            <person name="Viehoefer P."/>
            <person name="Jacob L."/>
            <person name="Luebke N.-C."/>
            <person name="Schulte-Berndt E."/>
            <person name="Hain C."/>
            <person name="Linder M."/>
            <person name="Schmidt P."/>
            <person name="Wollenschlaeger L."/>
            <person name="Luttermann T."/>
            <person name="Thieme E."/>
            <person name="Hassa J."/>
            <person name="Haak M."/>
            <person name="Wittchen M."/>
            <person name="Mentz A."/>
            <person name="Persicke M."/>
            <person name="Busche T."/>
            <person name="Ruckert C."/>
        </authorList>
    </citation>
    <scope>NUCLEOTIDE SEQUENCE [LARGE SCALE GENOMIC DNA]</scope>
    <source>
        <strain evidence="11">1959</strain>
    </source>
</reference>
<feature type="transmembrane region" description="Helical" evidence="8">
    <location>
        <begin position="45"/>
        <end position="64"/>
    </location>
</feature>
<dbReference type="GO" id="GO:0005886">
    <property type="term" value="C:plasma membrane"/>
    <property type="evidence" value="ECO:0007669"/>
    <property type="project" value="UniProtKB-SubCell"/>
</dbReference>
<organism evidence="10 11">
    <name type="scientific">Corynebacterium kalinowskii</name>
    <dbReference type="NCBI Taxonomy" id="2675216"/>
    <lineage>
        <taxon>Bacteria</taxon>
        <taxon>Bacillati</taxon>
        <taxon>Actinomycetota</taxon>
        <taxon>Actinomycetes</taxon>
        <taxon>Mycobacteriales</taxon>
        <taxon>Corynebacteriaceae</taxon>
        <taxon>Corynebacterium</taxon>
    </lineage>
</organism>
<evidence type="ECO:0000256" key="3">
    <source>
        <dbReference type="ARBA" id="ARBA00022448"/>
    </source>
</evidence>
<feature type="transmembrane region" description="Helical" evidence="8">
    <location>
        <begin position="134"/>
        <end position="156"/>
    </location>
</feature>
<keyword evidence="11" id="KW-1185">Reference proteome</keyword>
<dbReference type="Gene3D" id="1.20.1720.10">
    <property type="entry name" value="Multidrug resistance protein D"/>
    <property type="match status" value="1"/>
</dbReference>
<protein>
    <submittedName>
        <fullName evidence="10">Multidrug resistance protein 3</fullName>
    </submittedName>
</protein>
<dbReference type="InterPro" id="IPR005829">
    <property type="entry name" value="Sugar_transporter_CS"/>
</dbReference>
<accession>A0A6B8W4Y2</accession>
<dbReference type="InterPro" id="IPR020846">
    <property type="entry name" value="MFS_dom"/>
</dbReference>
<keyword evidence="5 8" id="KW-0812">Transmembrane</keyword>
<feature type="transmembrane region" description="Helical" evidence="8">
    <location>
        <begin position="330"/>
        <end position="349"/>
    </location>
</feature>
<dbReference type="NCBIfam" id="TIGR00711">
    <property type="entry name" value="efflux_EmrB"/>
    <property type="match status" value="1"/>
</dbReference>
<name>A0A6B8W4Y2_9CORY</name>
<feature type="transmembrane region" description="Helical" evidence="8">
    <location>
        <begin position="361"/>
        <end position="386"/>
    </location>
</feature>
<keyword evidence="6 8" id="KW-1133">Transmembrane helix</keyword>
<comment type="subcellular location">
    <subcellularLocation>
        <location evidence="1">Cell membrane</location>
        <topology evidence="1">Multi-pass membrane protein</topology>
    </subcellularLocation>
</comment>
<evidence type="ECO:0000256" key="8">
    <source>
        <dbReference type="SAM" id="Phobius"/>
    </source>
</evidence>
<feature type="transmembrane region" description="Helical" evidence="8">
    <location>
        <begin position="12"/>
        <end position="33"/>
    </location>
</feature>
<dbReference type="InterPro" id="IPR011701">
    <property type="entry name" value="MFS"/>
</dbReference>
<comment type="similarity">
    <text evidence="2">Belongs to the major facilitator superfamily. TCR/Tet family.</text>
</comment>
<evidence type="ECO:0000256" key="4">
    <source>
        <dbReference type="ARBA" id="ARBA00022475"/>
    </source>
</evidence>
<feature type="domain" description="Major facilitator superfamily (MFS) profile" evidence="9">
    <location>
        <begin position="11"/>
        <end position="504"/>
    </location>
</feature>
<dbReference type="PANTHER" id="PTHR23501">
    <property type="entry name" value="MAJOR FACILITATOR SUPERFAMILY"/>
    <property type="match status" value="1"/>
</dbReference>
<dbReference type="GO" id="GO:0022857">
    <property type="term" value="F:transmembrane transporter activity"/>
    <property type="evidence" value="ECO:0007669"/>
    <property type="project" value="InterPro"/>
</dbReference>
<feature type="transmembrane region" description="Helical" evidence="8">
    <location>
        <begin position="195"/>
        <end position="215"/>
    </location>
</feature>
<proteinExistence type="inferred from homology"/>
<dbReference type="Proteomes" id="UP000427071">
    <property type="component" value="Chromosome"/>
</dbReference>
<dbReference type="PANTHER" id="PTHR23501:SF197">
    <property type="entry name" value="COMD"/>
    <property type="match status" value="1"/>
</dbReference>
<dbReference type="SUPFAM" id="SSF103473">
    <property type="entry name" value="MFS general substrate transporter"/>
    <property type="match status" value="1"/>
</dbReference>